<gene>
    <name evidence="1" type="ORF">UFOVP1287_30</name>
    <name evidence="2" type="ORF">UFOVP1408_10</name>
</gene>
<dbReference type="EMBL" id="LR797239">
    <property type="protein sequence ID" value="CAB4195774.1"/>
    <property type="molecule type" value="Genomic_DNA"/>
</dbReference>
<evidence type="ECO:0000313" key="1">
    <source>
        <dbReference type="EMBL" id="CAB4195774.1"/>
    </source>
</evidence>
<name>A0A6J5RUZ3_9CAUD</name>
<accession>A0A6J5RUZ3</accession>
<proteinExistence type="predicted"/>
<protein>
    <recommendedName>
        <fullName evidence="3">Antitoxin VbhA domain-containing protein</fullName>
    </recommendedName>
</protein>
<reference evidence="1" key="1">
    <citation type="submission" date="2020-05" db="EMBL/GenBank/DDBJ databases">
        <authorList>
            <person name="Chiriac C."/>
            <person name="Salcher M."/>
            <person name="Ghai R."/>
            <person name="Kavagutti S V."/>
        </authorList>
    </citation>
    <scope>NUCLEOTIDE SEQUENCE</scope>
</reference>
<dbReference type="EMBL" id="LR797355">
    <property type="protein sequence ID" value="CAB4205031.1"/>
    <property type="molecule type" value="Genomic_DNA"/>
</dbReference>
<sequence>MDDTTTTTDRDMTHPRAQELYALDDLALADDWSGAEGHIGDVRSAARWLCECAYQPDDRATVTDILSRYVAGDISIADARAELDRVLR</sequence>
<organism evidence="1">
    <name type="scientific">uncultured Caudovirales phage</name>
    <dbReference type="NCBI Taxonomy" id="2100421"/>
    <lineage>
        <taxon>Viruses</taxon>
        <taxon>Duplodnaviria</taxon>
        <taxon>Heunggongvirae</taxon>
        <taxon>Uroviricota</taxon>
        <taxon>Caudoviricetes</taxon>
        <taxon>Peduoviridae</taxon>
        <taxon>Maltschvirus</taxon>
        <taxon>Maltschvirus maltsch</taxon>
    </lineage>
</organism>
<evidence type="ECO:0008006" key="3">
    <source>
        <dbReference type="Google" id="ProtNLM"/>
    </source>
</evidence>
<evidence type="ECO:0000313" key="2">
    <source>
        <dbReference type="EMBL" id="CAB4205031.1"/>
    </source>
</evidence>